<evidence type="ECO:0000313" key="3">
    <source>
        <dbReference type="Proteomes" id="UP000282529"/>
    </source>
</evidence>
<name>A0A3N9P947_9BACL</name>
<evidence type="ECO:0000259" key="1">
    <source>
        <dbReference type="PROSITE" id="PS51186"/>
    </source>
</evidence>
<dbReference type="PANTHER" id="PTHR43233">
    <property type="entry name" value="FAMILY N-ACETYLTRANSFERASE, PUTATIVE (AFU_ORTHOLOGUE AFUA_6G03350)-RELATED"/>
    <property type="match status" value="1"/>
</dbReference>
<dbReference type="PROSITE" id="PS51186">
    <property type="entry name" value="GNAT"/>
    <property type="match status" value="1"/>
</dbReference>
<dbReference type="OrthoDB" id="9775804at2"/>
<evidence type="ECO:0000313" key="2">
    <source>
        <dbReference type="EMBL" id="RQW12339.1"/>
    </source>
</evidence>
<dbReference type="Pfam" id="PF00583">
    <property type="entry name" value="Acetyltransf_1"/>
    <property type="match status" value="1"/>
</dbReference>
<dbReference type="InterPro" id="IPR000182">
    <property type="entry name" value="GNAT_dom"/>
</dbReference>
<dbReference type="GO" id="GO:0016747">
    <property type="term" value="F:acyltransferase activity, transferring groups other than amino-acyl groups"/>
    <property type="evidence" value="ECO:0007669"/>
    <property type="project" value="InterPro"/>
</dbReference>
<dbReference type="InterPro" id="IPR016181">
    <property type="entry name" value="Acyl_CoA_acyltransferase"/>
</dbReference>
<accession>A0A3N9P947</accession>
<dbReference type="PANTHER" id="PTHR43233:SF1">
    <property type="entry name" value="FAMILY N-ACETYLTRANSFERASE, PUTATIVE (AFU_ORTHOLOGUE AFUA_6G03350)-RELATED"/>
    <property type="match status" value="1"/>
</dbReference>
<dbReference type="SUPFAM" id="SSF55729">
    <property type="entry name" value="Acyl-CoA N-acyltransferases (Nat)"/>
    <property type="match status" value="1"/>
</dbReference>
<dbReference type="Gene3D" id="3.40.630.30">
    <property type="match status" value="1"/>
</dbReference>
<comment type="caution">
    <text evidence="2">The sequence shown here is derived from an EMBL/GenBank/DDBJ whole genome shotgun (WGS) entry which is preliminary data.</text>
</comment>
<dbReference type="CDD" id="cd04301">
    <property type="entry name" value="NAT_SF"/>
    <property type="match status" value="1"/>
</dbReference>
<proteinExistence type="predicted"/>
<dbReference type="InterPro" id="IPR053144">
    <property type="entry name" value="Acetyltransferase_Butenolide"/>
</dbReference>
<dbReference type="Proteomes" id="UP000282529">
    <property type="component" value="Unassembled WGS sequence"/>
</dbReference>
<protein>
    <submittedName>
        <fullName evidence="2">GNAT family N-acetyltransferase</fullName>
    </submittedName>
</protein>
<keyword evidence="2" id="KW-0808">Transferase</keyword>
<gene>
    <name evidence="2" type="ORF">EH198_08290</name>
</gene>
<dbReference type="RefSeq" id="WP_124695072.1">
    <property type="nucleotide sequence ID" value="NZ_JBHUFE010000004.1"/>
</dbReference>
<dbReference type="AlphaFoldDB" id="A0A3N9P947"/>
<reference evidence="2 3" key="1">
    <citation type="submission" date="2018-11" db="EMBL/GenBank/DDBJ databases">
        <title>Genome sequence of strain 7197.</title>
        <authorList>
            <person name="Gao J."/>
            <person name="Sun J."/>
        </authorList>
    </citation>
    <scope>NUCLEOTIDE SEQUENCE [LARGE SCALE GENOMIC DNA]</scope>
    <source>
        <strain evidence="2 3">7197</strain>
    </source>
</reference>
<sequence>MDYKIISALNERQFADLCELYRQEWWTNTRNPEDIAAMLEHTDIIIGICEDQTDRLIGFIRVLTDFVYKALIFDVIIHEAYQGKGLGRILLDQVTAHPKLQSVRHIELYCKPDKVAFYEKWGFTDQLGGIHFMRKTAQ</sequence>
<keyword evidence="3" id="KW-1185">Reference proteome</keyword>
<dbReference type="EMBL" id="RQPI01000003">
    <property type="protein sequence ID" value="RQW12339.1"/>
    <property type="molecule type" value="Genomic_DNA"/>
</dbReference>
<feature type="domain" description="N-acetyltransferase" evidence="1">
    <location>
        <begin position="4"/>
        <end position="138"/>
    </location>
</feature>
<organism evidence="2 3">
    <name type="scientific">Paenibacillus rhizophilus</name>
    <dbReference type="NCBI Taxonomy" id="1850366"/>
    <lineage>
        <taxon>Bacteria</taxon>
        <taxon>Bacillati</taxon>
        <taxon>Bacillota</taxon>
        <taxon>Bacilli</taxon>
        <taxon>Bacillales</taxon>
        <taxon>Paenibacillaceae</taxon>
        <taxon>Paenibacillus</taxon>
    </lineage>
</organism>